<sequence>MKMENWEYKKQKVKDFTNYMNKYYGIKIYNERLHILLFADDIILFASNLSSIKKQFKIIEEKCKGIGLVCNMSKTRIMSNREFDFCEIESCQFYKYLGQEVCFDRTRNNIEISRRIKAAWLAKKKYNEMLKNAKEEDKIKIYKMGIKPSLLFGCQSWTMTKSLEEKINVTERKILRSIYKLKAQDDKDKTKLEKIMEKLGCASSWAKIMKLKFLGHEWRRKNPLWLKNVLEWRPWEFKRPVGRPPTRYTEELKLIPNWRTVIKDRDKWRDLTSRVLTINCPR</sequence>
<proteinExistence type="predicted"/>
<dbReference type="STRING" id="131310.A0A0N4ZL12"/>
<protein>
    <submittedName>
        <fullName evidence="3">Reverse transcriptase domain-containing protein</fullName>
    </submittedName>
</protein>
<evidence type="ECO:0000313" key="2">
    <source>
        <dbReference type="Proteomes" id="UP000038045"/>
    </source>
</evidence>
<dbReference type="WBParaSite" id="PTRK_0000881884.1">
    <property type="protein sequence ID" value="PTRK_0000881884.1"/>
    <property type="gene ID" value="PTRK_0000881884"/>
</dbReference>
<accession>A0A0N4ZL12</accession>
<dbReference type="SUPFAM" id="SSF56672">
    <property type="entry name" value="DNA/RNA polymerases"/>
    <property type="match status" value="1"/>
</dbReference>
<dbReference type="PANTHER" id="PTHR47027:SF20">
    <property type="entry name" value="REVERSE TRANSCRIPTASE-LIKE PROTEIN WITH RNA-DIRECTED DNA POLYMERASE DOMAIN"/>
    <property type="match status" value="1"/>
</dbReference>
<dbReference type="Proteomes" id="UP000038045">
    <property type="component" value="Unplaced"/>
</dbReference>
<evidence type="ECO:0000259" key="1">
    <source>
        <dbReference type="Pfam" id="PF00078"/>
    </source>
</evidence>
<dbReference type="Pfam" id="PF00078">
    <property type="entry name" value="RVT_1"/>
    <property type="match status" value="1"/>
</dbReference>
<organism evidence="2 3">
    <name type="scientific">Parastrongyloides trichosuri</name>
    <name type="common">Possum-specific nematode worm</name>
    <dbReference type="NCBI Taxonomy" id="131310"/>
    <lineage>
        <taxon>Eukaryota</taxon>
        <taxon>Metazoa</taxon>
        <taxon>Ecdysozoa</taxon>
        <taxon>Nematoda</taxon>
        <taxon>Chromadorea</taxon>
        <taxon>Rhabditida</taxon>
        <taxon>Tylenchina</taxon>
        <taxon>Panagrolaimomorpha</taxon>
        <taxon>Strongyloidoidea</taxon>
        <taxon>Strongyloididae</taxon>
        <taxon>Parastrongyloides</taxon>
    </lineage>
</organism>
<evidence type="ECO:0000313" key="3">
    <source>
        <dbReference type="WBParaSite" id="PTRK_0000881884.1"/>
    </source>
</evidence>
<dbReference type="InterPro" id="IPR043502">
    <property type="entry name" value="DNA/RNA_pol_sf"/>
</dbReference>
<feature type="domain" description="Reverse transcriptase" evidence="1">
    <location>
        <begin position="29"/>
        <end position="99"/>
    </location>
</feature>
<dbReference type="PANTHER" id="PTHR47027">
    <property type="entry name" value="REVERSE TRANSCRIPTASE DOMAIN-CONTAINING PROTEIN"/>
    <property type="match status" value="1"/>
</dbReference>
<name>A0A0N4ZL12_PARTI</name>
<keyword evidence="2" id="KW-1185">Reference proteome</keyword>
<dbReference type="AlphaFoldDB" id="A0A0N4ZL12"/>
<reference evidence="3" key="1">
    <citation type="submission" date="2017-02" db="UniProtKB">
        <authorList>
            <consortium name="WormBaseParasite"/>
        </authorList>
    </citation>
    <scope>IDENTIFICATION</scope>
</reference>
<dbReference type="InterPro" id="IPR000477">
    <property type="entry name" value="RT_dom"/>
</dbReference>